<feature type="region of interest" description="Disordered" evidence="1">
    <location>
        <begin position="51"/>
        <end position="89"/>
    </location>
</feature>
<protein>
    <submittedName>
        <fullName evidence="2">G1814 protein</fullName>
    </submittedName>
</protein>
<reference evidence="2 3" key="1">
    <citation type="submission" date="2024-06" db="EMBL/GenBank/DDBJ databases">
        <authorList>
            <person name="Kraege A."/>
            <person name="Thomma B."/>
        </authorList>
    </citation>
    <scope>NUCLEOTIDE SEQUENCE [LARGE SCALE GENOMIC DNA]</scope>
</reference>
<dbReference type="EMBL" id="CAXHTA020000002">
    <property type="protein sequence ID" value="CAL5219890.1"/>
    <property type="molecule type" value="Genomic_DNA"/>
</dbReference>
<gene>
    <name evidence="2" type="primary">g1814</name>
    <name evidence="2" type="ORF">VP750_LOCUS1549</name>
</gene>
<accession>A0ABP1FIV4</accession>
<evidence type="ECO:0000256" key="1">
    <source>
        <dbReference type="SAM" id="MobiDB-lite"/>
    </source>
</evidence>
<dbReference type="Proteomes" id="UP001497392">
    <property type="component" value="Unassembled WGS sequence"/>
</dbReference>
<comment type="caution">
    <text evidence="2">The sequence shown here is derived from an EMBL/GenBank/DDBJ whole genome shotgun (WGS) entry which is preliminary data.</text>
</comment>
<evidence type="ECO:0000313" key="2">
    <source>
        <dbReference type="EMBL" id="CAL5219890.1"/>
    </source>
</evidence>
<sequence>MTRGTVAGCKTCGRAAAAIASPVAMPCTAVSPICWRSPRRLCLGARAAELPQSANNKQQHQHQQDNRGDMPIEPAQEMANALSSTKRHA</sequence>
<organism evidence="2 3">
    <name type="scientific">Coccomyxa viridis</name>
    <dbReference type="NCBI Taxonomy" id="1274662"/>
    <lineage>
        <taxon>Eukaryota</taxon>
        <taxon>Viridiplantae</taxon>
        <taxon>Chlorophyta</taxon>
        <taxon>core chlorophytes</taxon>
        <taxon>Trebouxiophyceae</taxon>
        <taxon>Trebouxiophyceae incertae sedis</taxon>
        <taxon>Coccomyxaceae</taxon>
        <taxon>Coccomyxa</taxon>
    </lineage>
</organism>
<keyword evidence="3" id="KW-1185">Reference proteome</keyword>
<evidence type="ECO:0000313" key="3">
    <source>
        <dbReference type="Proteomes" id="UP001497392"/>
    </source>
</evidence>
<name>A0ABP1FIV4_9CHLO</name>
<proteinExistence type="predicted"/>